<protein>
    <submittedName>
        <fullName evidence="2">Uncharacterized protein</fullName>
    </submittedName>
</protein>
<dbReference type="Proteomes" id="UP000244005">
    <property type="component" value="Unassembled WGS sequence"/>
</dbReference>
<sequence>MSTAQLRWSSNLLFRLISPPGRTDRHTDRQQASKHRRRASCPVEKNPRSILGVDLRRASESGRRAGHR</sequence>
<organism evidence="2 3">
    <name type="scientific">Marchantia polymorpha</name>
    <name type="common">Common liverwort</name>
    <name type="synonym">Marchantia aquatica</name>
    <dbReference type="NCBI Taxonomy" id="3197"/>
    <lineage>
        <taxon>Eukaryota</taxon>
        <taxon>Viridiplantae</taxon>
        <taxon>Streptophyta</taxon>
        <taxon>Embryophyta</taxon>
        <taxon>Marchantiophyta</taxon>
        <taxon>Marchantiopsida</taxon>
        <taxon>Marchantiidae</taxon>
        <taxon>Marchantiales</taxon>
        <taxon>Marchantiaceae</taxon>
        <taxon>Marchantia</taxon>
    </lineage>
</organism>
<reference evidence="3" key="1">
    <citation type="journal article" date="2017" name="Cell">
        <title>Insights into land plant evolution garnered from the Marchantia polymorpha genome.</title>
        <authorList>
            <person name="Bowman J.L."/>
            <person name="Kohchi T."/>
            <person name="Yamato K.T."/>
            <person name="Jenkins J."/>
            <person name="Shu S."/>
            <person name="Ishizaki K."/>
            <person name="Yamaoka S."/>
            <person name="Nishihama R."/>
            <person name="Nakamura Y."/>
            <person name="Berger F."/>
            <person name="Adam C."/>
            <person name="Aki S.S."/>
            <person name="Althoff F."/>
            <person name="Araki T."/>
            <person name="Arteaga-Vazquez M.A."/>
            <person name="Balasubrmanian S."/>
            <person name="Barry K."/>
            <person name="Bauer D."/>
            <person name="Boehm C.R."/>
            <person name="Briginshaw L."/>
            <person name="Caballero-Perez J."/>
            <person name="Catarino B."/>
            <person name="Chen F."/>
            <person name="Chiyoda S."/>
            <person name="Chovatia M."/>
            <person name="Davies K.M."/>
            <person name="Delmans M."/>
            <person name="Demura T."/>
            <person name="Dierschke T."/>
            <person name="Dolan L."/>
            <person name="Dorantes-Acosta A.E."/>
            <person name="Eklund D.M."/>
            <person name="Florent S.N."/>
            <person name="Flores-Sandoval E."/>
            <person name="Fujiyama A."/>
            <person name="Fukuzawa H."/>
            <person name="Galik B."/>
            <person name="Grimanelli D."/>
            <person name="Grimwood J."/>
            <person name="Grossniklaus U."/>
            <person name="Hamada T."/>
            <person name="Haseloff J."/>
            <person name="Hetherington A.J."/>
            <person name="Higo A."/>
            <person name="Hirakawa Y."/>
            <person name="Hundley H.N."/>
            <person name="Ikeda Y."/>
            <person name="Inoue K."/>
            <person name="Inoue S.I."/>
            <person name="Ishida S."/>
            <person name="Jia Q."/>
            <person name="Kakita M."/>
            <person name="Kanazawa T."/>
            <person name="Kawai Y."/>
            <person name="Kawashima T."/>
            <person name="Kennedy M."/>
            <person name="Kinose K."/>
            <person name="Kinoshita T."/>
            <person name="Kohara Y."/>
            <person name="Koide E."/>
            <person name="Komatsu K."/>
            <person name="Kopischke S."/>
            <person name="Kubo M."/>
            <person name="Kyozuka J."/>
            <person name="Lagercrantz U."/>
            <person name="Lin S.S."/>
            <person name="Lindquist E."/>
            <person name="Lipzen A.M."/>
            <person name="Lu C.W."/>
            <person name="De Luna E."/>
            <person name="Martienssen R.A."/>
            <person name="Minamino N."/>
            <person name="Mizutani M."/>
            <person name="Mizutani M."/>
            <person name="Mochizuki N."/>
            <person name="Monte I."/>
            <person name="Mosher R."/>
            <person name="Nagasaki H."/>
            <person name="Nakagami H."/>
            <person name="Naramoto S."/>
            <person name="Nishitani K."/>
            <person name="Ohtani M."/>
            <person name="Okamoto T."/>
            <person name="Okumura M."/>
            <person name="Phillips J."/>
            <person name="Pollak B."/>
            <person name="Reinders A."/>
            <person name="Rovekamp M."/>
            <person name="Sano R."/>
            <person name="Sawa S."/>
            <person name="Schmid M.W."/>
            <person name="Shirakawa M."/>
            <person name="Solano R."/>
            <person name="Spunde A."/>
            <person name="Suetsugu N."/>
            <person name="Sugano S."/>
            <person name="Sugiyama A."/>
            <person name="Sun R."/>
            <person name="Suzuki Y."/>
            <person name="Takenaka M."/>
            <person name="Takezawa D."/>
            <person name="Tomogane H."/>
            <person name="Tsuzuki M."/>
            <person name="Ueda T."/>
            <person name="Umeda M."/>
            <person name="Ward J.M."/>
            <person name="Watanabe Y."/>
            <person name="Yazaki K."/>
            <person name="Yokoyama R."/>
            <person name="Yoshitake Y."/>
            <person name="Yotsui I."/>
            <person name="Zachgo S."/>
            <person name="Schmutz J."/>
        </authorList>
    </citation>
    <scope>NUCLEOTIDE SEQUENCE [LARGE SCALE GENOMIC DNA]</scope>
    <source>
        <strain evidence="3">Tak-1</strain>
    </source>
</reference>
<feature type="region of interest" description="Disordered" evidence="1">
    <location>
        <begin position="17"/>
        <end position="68"/>
    </location>
</feature>
<name>A0A2R6XFE0_MARPO</name>
<dbReference type="AlphaFoldDB" id="A0A2R6XFE0"/>
<feature type="compositionally biased region" description="Basic and acidic residues" evidence="1">
    <location>
        <begin position="22"/>
        <end position="31"/>
    </location>
</feature>
<accession>A0A2R6XFE0</accession>
<keyword evidence="3" id="KW-1185">Reference proteome</keyword>
<proteinExistence type="predicted"/>
<gene>
    <name evidence="2" type="ORF">MARPO_0018s0012</name>
</gene>
<feature type="compositionally biased region" description="Basic and acidic residues" evidence="1">
    <location>
        <begin position="54"/>
        <end position="68"/>
    </location>
</feature>
<evidence type="ECO:0000313" key="3">
    <source>
        <dbReference type="Proteomes" id="UP000244005"/>
    </source>
</evidence>
<dbReference type="EMBL" id="KZ772690">
    <property type="protein sequence ID" value="PTQ44816.1"/>
    <property type="molecule type" value="Genomic_DNA"/>
</dbReference>
<evidence type="ECO:0000313" key="2">
    <source>
        <dbReference type="EMBL" id="PTQ44816.1"/>
    </source>
</evidence>
<evidence type="ECO:0000256" key="1">
    <source>
        <dbReference type="SAM" id="MobiDB-lite"/>
    </source>
</evidence>